<feature type="transmembrane region" description="Helical" evidence="1">
    <location>
        <begin position="28"/>
        <end position="48"/>
    </location>
</feature>
<name>A0A3S4CQH1_9HYPH</name>
<feature type="transmembrane region" description="Helical" evidence="1">
    <location>
        <begin position="222"/>
        <end position="241"/>
    </location>
</feature>
<keyword evidence="3" id="KW-1185">Reference proteome</keyword>
<feature type="transmembrane region" description="Helical" evidence="1">
    <location>
        <begin position="183"/>
        <end position="201"/>
    </location>
</feature>
<keyword evidence="1" id="KW-1133">Transmembrane helix</keyword>
<feature type="transmembrane region" description="Helical" evidence="1">
    <location>
        <begin position="68"/>
        <end position="88"/>
    </location>
</feature>
<feature type="transmembrane region" description="Helical" evidence="1">
    <location>
        <begin position="151"/>
        <end position="171"/>
    </location>
</feature>
<keyword evidence="1" id="KW-0472">Membrane</keyword>
<dbReference type="OrthoDB" id="9770040at2"/>
<reference evidence="2 3" key="1">
    <citation type="submission" date="2018-12" db="EMBL/GenBank/DDBJ databases">
        <authorList>
            <person name="Criscuolo A."/>
        </authorList>
    </citation>
    <scope>NUCLEOTIDE SEQUENCE [LARGE SCALE GENOMIC DNA]</scope>
    <source>
        <strain evidence="2">ACIP1116281</strain>
    </source>
</reference>
<evidence type="ECO:0000313" key="2">
    <source>
        <dbReference type="EMBL" id="VDS03737.1"/>
    </source>
</evidence>
<organism evidence="2 3">
    <name type="scientific">Devosia equisanguinis</name>
    <dbReference type="NCBI Taxonomy" id="2490941"/>
    <lineage>
        <taxon>Bacteria</taxon>
        <taxon>Pseudomonadati</taxon>
        <taxon>Pseudomonadota</taxon>
        <taxon>Alphaproteobacteria</taxon>
        <taxon>Hyphomicrobiales</taxon>
        <taxon>Devosiaceae</taxon>
        <taxon>Devosia</taxon>
    </lineage>
</organism>
<proteinExistence type="predicted"/>
<dbReference type="EMBL" id="UZWD01000014">
    <property type="protein sequence ID" value="VDS03737.1"/>
    <property type="molecule type" value="Genomic_DNA"/>
</dbReference>
<evidence type="ECO:0000313" key="3">
    <source>
        <dbReference type="Proteomes" id="UP000268844"/>
    </source>
</evidence>
<feature type="transmembrane region" description="Helical" evidence="1">
    <location>
        <begin position="303"/>
        <end position="323"/>
    </location>
</feature>
<dbReference type="Proteomes" id="UP000268844">
    <property type="component" value="Unassembled WGS sequence"/>
</dbReference>
<sequence>MTPTPRKPVPRGLAQSGPILLAYGFRPFFLAAGIWAILAMGLWIAALATGFDIGGSYGGPAWHAHEMLFGYSSAALAGFLLTAIPNWTGRLPVSGGPLALLFAVWLAGRLMLIAPDLLGLPLSILIDSAFLVLLFGICLREIVAGKKWRDLKVLAAVAALALANIGFHALIVSNDDPTLASRLAVAAYIMLIAIIGGRIVPSFTRNWLAKRHATALPTPYNGLDTTALLVSLGALACWVIAPEWIGTAVAAVIAGLMQAWRLGRWQGWQTGAEALVLVLHLAYGFVPLGFFAIALVPSGLLDAASALHVFTVGGIGLMTLAVMSRATRGHTGLPLLASSRTAVSYILLGLAALLRPAAMLSPDLTMMVLELTALCWMAAFALYVVEYAPPILGRRKPRAE</sequence>
<evidence type="ECO:0000256" key="1">
    <source>
        <dbReference type="SAM" id="Phobius"/>
    </source>
</evidence>
<feature type="transmembrane region" description="Helical" evidence="1">
    <location>
        <begin position="275"/>
        <end position="297"/>
    </location>
</feature>
<accession>A0A3S4CQH1</accession>
<dbReference type="AlphaFoldDB" id="A0A3S4CQH1"/>
<keyword evidence="1" id="KW-0812">Transmembrane</keyword>
<gene>
    <name evidence="2" type="ORF">DEVEQU_00865</name>
</gene>
<dbReference type="RefSeq" id="WP_126149337.1">
    <property type="nucleotide sequence ID" value="NZ_JBHTMH010000004.1"/>
</dbReference>
<feature type="transmembrane region" description="Helical" evidence="1">
    <location>
        <begin position="335"/>
        <end position="354"/>
    </location>
</feature>
<protein>
    <submittedName>
        <fullName evidence="2">NnrS protein</fullName>
    </submittedName>
</protein>
<feature type="transmembrane region" description="Helical" evidence="1">
    <location>
        <begin position="95"/>
        <end position="114"/>
    </location>
</feature>
<dbReference type="InterPro" id="IPR010266">
    <property type="entry name" value="NnrS"/>
</dbReference>
<feature type="transmembrane region" description="Helical" evidence="1">
    <location>
        <begin position="120"/>
        <end position="139"/>
    </location>
</feature>
<feature type="transmembrane region" description="Helical" evidence="1">
    <location>
        <begin position="247"/>
        <end position="263"/>
    </location>
</feature>
<feature type="transmembrane region" description="Helical" evidence="1">
    <location>
        <begin position="366"/>
        <end position="388"/>
    </location>
</feature>
<dbReference type="Pfam" id="PF05940">
    <property type="entry name" value="NnrS"/>
    <property type="match status" value="1"/>
</dbReference>